<dbReference type="InterPro" id="IPR016163">
    <property type="entry name" value="Ald_DH_C"/>
</dbReference>
<name>H6L832_SAPGL</name>
<evidence type="ECO:0000313" key="9">
    <source>
        <dbReference type="EMBL" id="AFC25360.1"/>
    </source>
</evidence>
<dbReference type="InterPro" id="IPR016160">
    <property type="entry name" value="Ald_DH_CS_CYS"/>
</dbReference>
<evidence type="ECO:0000256" key="5">
    <source>
        <dbReference type="PIRSR" id="PIRSR036492-1"/>
    </source>
</evidence>
<dbReference type="InterPro" id="IPR016162">
    <property type="entry name" value="Ald_DH_N"/>
</dbReference>
<dbReference type="GO" id="GO:0006081">
    <property type="term" value="P:aldehyde metabolic process"/>
    <property type="evidence" value="ECO:0007669"/>
    <property type="project" value="InterPro"/>
</dbReference>
<evidence type="ECO:0000256" key="7">
    <source>
        <dbReference type="RuleBase" id="RU003345"/>
    </source>
</evidence>
<dbReference type="AlphaFoldDB" id="H6L832"/>
<dbReference type="Pfam" id="PF00171">
    <property type="entry name" value="Aldedh"/>
    <property type="match status" value="1"/>
</dbReference>
<protein>
    <recommendedName>
        <fullName evidence="4">Aldehyde dehydrogenase</fullName>
    </recommendedName>
</protein>
<evidence type="ECO:0000256" key="4">
    <source>
        <dbReference type="PIRNR" id="PIRNR036492"/>
    </source>
</evidence>
<gene>
    <name evidence="9" type="ordered locus">SGRA_2632</name>
</gene>
<dbReference type="EMBL" id="CP002831">
    <property type="protein sequence ID" value="AFC25360.1"/>
    <property type="molecule type" value="Genomic_DNA"/>
</dbReference>
<keyword evidence="10" id="KW-1185">Reference proteome</keyword>
<dbReference type="FunFam" id="3.40.309.10:FF:000003">
    <property type="entry name" value="Aldehyde dehydrogenase"/>
    <property type="match status" value="1"/>
</dbReference>
<dbReference type="InterPro" id="IPR016161">
    <property type="entry name" value="Ald_DH/histidinol_DH"/>
</dbReference>
<feature type="active site" evidence="5 6">
    <location>
        <position position="222"/>
    </location>
</feature>
<dbReference type="PROSITE" id="PS00687">
    <property type="entry name" value="ALDEHYDE_DEHYDR_GLU"/>
    <property type="match status" value="1"/>
</dbReference>
<dbReference type="KEGG" id="sgn:SGRA_2632"/>
<evidence type="ECO:0000256" key="1">
    <source>
        <dbReference type="ARBA" id="ARBA00009986"/>
    </source>
</evidence>
<evidence type="ECO:0000313" key="10">
    <source>
        <dbReference type="Proteomes" id="UP000007519"/>
    </source>
</evidence>
<dbReference type="PIRSF" id="PIRSF036492">
    <property type="entry name" value="ALDH"/>
    <property type="match status" value="1"/>
</dbReference>
<dbReference type="RefSeq" id="WP_015692971.1">
    <property type="nucleotide sequence ID" value="NC_016940.1"/>
</dbReference>
<evidence type="ECO:0000259" key="8">
    <source>
        <dbReference type="Pfam" id="PF00171"/>
    </source>
</evidence>
<dbReference type="InterPro" id="IPR029510">
    <property type="entry name" value="Ald_DH_CS_GLU"/>
</dbReference>
<organism evidence="9 10">
    <name type="scientific">Saprospira grandis (strain Lewin)</name>
    <dbReference type="NCBI Taxonomy" id="984262"/>
    <lineage>
        <taxon>Bacteria</taxon>
        <taxon>Pseudomonadati</taxon>
        <taxon>Bacteroidota</taxon>
        <taxon>Saprospiria</taxon>
        <taxon>Saprospirales</taxon>
        <taxon>Saprospiraceae</taxon>
        <taxon>Saprospira</taxon>
    </lineage>
</organism>
<evidence type="ECO:0000256" key="3">
    <source>
        <dbReference type="ARBA" id="ARBA00023027"/>
    </source>
</evidence>
<reference evidence="9 10" key="1">
    <citation type="journal article" date="2012" name="Stand. Genomic Sci.">
        <title>Complete genome sequencing and analysis of Saprospira grandis str. Lewin, a predatory marine bacterium.</title>
        <authorList>
            <person name="Saw J.H."/>
            <person name="Yuryev A."/>
            <person name="Kanbe M."/>
            <person name="Hou S."/>
            <person name="Young A.G."/>
            <person name="Aizawa S."/>
            <person name="Alam M."/>
        </authorList>
    </citation>
    <scope>NUCLEOTIDE SEQUENCE [LARGE SCALE GENOMIC DNA]</scope>
    <source>
        <strain evidence="9 10">Lewin</strain>
    </source>
</reference>
<dbReference type="STRING" id="984262.SGRA_2632"/>
<evidence type="ECO:0000256" key="6">
    <source>
        <dbReference type="PROSITE-ProRule" id="PRU10007"/>
    </source>
</evidence>
<sequence length="471" mass="52336">MISSSHLLEDPNLDQIPELLAQQRSFFASQQTKSLQFRKAQLERLHQKIVEREQEILAALHSDLRKHEFEAYSTELGFVLVELKKAIQQLPKWMKAQKVGTPLFLFNAGSEIRSEPYGLSLIIGPWNYPFQLLFAPLIGALAAGNTAILKPSELAPATSAISAEIIREAFPPHYVACLEGGVSVAQALLKERFDYIFFTGGTKVGKIIYQAAAQHLTPVTLELGGKSPCLVDRDTDLKATAKRIVWGKFTNAGQTCIAPDYVLVDKAVKEPLIAEMKRQIKKAYGDNPQQSDSLARIINAAHFNRLIAYLKDGEIAAGGDYEENERYLSPTLMTEVDLDSPLMQEEIFGPILPIISYDSLPAAIEFINQRPKPLALYVFSKNDKHVERVLAETSAGGACVNDTLLHIVNPNLPFGGVGDSGIGAYHGESSFQLFSHQKSVLKRSFLIDDPVRYAPYKLGIKWLKKLMDWTL</sequence>
<dbReference type="InterPro" id="IPR012394">
    <property type="entry name" value="Aldehyde_DH_NAD(P)"/>
</dbReference>
<dbReference type="Gene3D" id="3.40.605.10">
    <property type="entry name" value="Aldehyde Dehydrogenase, Chain A, domain 1"/>
    <property type="match status" value="1"/>
</dbReference>
<feature type="domain" description="Aldehyde dehydrogenase" evidence="8">
    <location>
        <begin position="20"/>
        <end position="440"/>
    </location>
</feature>
<dbReference type="OrthoDB" id="9762913at2"/>
<dbReference type="FunFam" id="3.40.605.10:FF:000004">
    <property type="entry name" value="Aldehyde dehydrogenase"/>
    <property type="match status" value="1"/>
</dbReference>
<accession>H6L832</accession>
<dbReference type="Proteomes" id="UP000007519">
    <property type="component" value="Chromosome"/>
</dbReference>
<proteinExistence type="inferred from homology"/>
<comment type="similarity">
    <text evidence="1 4 7">Belongs to the aldehyde dehydrogenase family.</text>
</comment>
<keyword evidence="2 4" id="KW-0560">Oxidoreductase</keyword>
<dbReference type="PANTHER" id="PTHR43570">
    <property type="entry name" value="ALDEHYDE DEHYDROGENASE"/>
    <property type="match status" value="1"/>
</dbReference>
<dbReference type="GO" id="GO:0005737">
    <property type="term" value="C:cytoplasm"/>
    <property type="evidence" value="ECO:0007669"/>
    <property type="project" value="TreeGrafter"/>
</dbReference>
<dbReference type="GO" id="GO:0004029">
    <property type="term" value="F:aldehyde dehydrogenase (NAD+) activity"/>
    <property type="evidence" value="ECO:0007669"/>
    <property type="project" value="TreeGrafter"/>
</dbReference>
<dbReference type="Gene3D" id="3.40.309.10">
    <property type="entry name" value="Aldehyde Dehydrogenase, Chain A, domain 2"/>
    <property type="match status" value="1"/>
</dbReference>
<dbReference type="HOGENOM" id="CLU_005391_3_1_10"/>
<dbReference type="InterPro" id="IPR015590">
    <property type="entry name" value="Aldehyde_DH_dom"/>
</dbReference>
<keyword evidence="3" id="KW-0520">NAD</keyword>
<dbReference type="PROSITE" id="PS00070">
    <property type="entry name" value="ALDEHYDE_DEHYDR_CYS"/>
    <property type="match status" value="1"/>
</dbReference>
<dbReference type="CDD" id="cd07136">
    <property type="entry name" value="ALDH_YwdH-P39616"/>
    <property type="match status" value="1"/>
</dbReference>
<dbReference type="PANTHER" id="PTHR43570:SF16">
    <property type="entry name" value="ALDEHYDE DEHYDROGENASE TYPE III, ISOFORM Q"/>
    <property type="match status" value="1"/>
</dbReference>
<dbReference type="SUPFAM" id="SSF53720">
    <property type="entry name" value="ALDH-like"/>
    <property type="match status" value="1"/>
</dbReference>
<dbReference type="eggNOG" id="COG1012">
    <property type="taxonomic scope" value="Bacteria"/>
</dbReference>
<feature type="active site" evidence="5">
    <location>
        <position position="256"/>
    </location>
</feature>
<evidence type="ECO:0000256" key="2">
    <source>
        <dbReference type="ARBA" id="ARBA00023002"/>
    </source>
</evidence>